<sequence length="543" mass="60465">MHGPYVVLSPIAKSHPFEERRAHVGPDEDPLKIGRAVARLKAAKDNAIFDCKVLSRNHAVLSYRNGGFFLRDTKSSNGTFVNNERLAVTGEESEARQIFTGDIIQFGVEIVENSNKVAHGCIYAMVQLFDANGQMVEGGGTLSNGEMNGMLHSTEPSLVNNHQLFQMQQYLSEALYREEARQQKLEALEKMLEATEHASEAAWKALVNEDRLLSRIETLEAQLATFAKNATPDKLREDVVNLIEDKAKFEVASKEHLRRAQEERAESALRLADIDRSLVSTEEECNRLRSRVQTLEARLNETVSAYEAKANECGMNHIALNEAEKRLSAAEEKASAAEARLSELESKTQHERSVSSLVRLLVNALNNNPTLNENDHWLTMLYDMLKERNGASDAVPEPPIMKMPKIESLASDVVGCKKCEYVKDLNEREALIRAEIESYLKDNLQLQARVRDLESALAIAVSPVCVTEKGRLELDDPQSLGTVPSQKKNSNHAAASTVAAHQSNTLDPLTDTVFIISFAPFLALILLLLAPLHVRFMQCVKQD</sequence>
<dbReference type="InterPro" id="IPR000253">
    <property type="entry name" value="FHA_dom"/>
</dbReference>
<protein>
    <recommendedName>
        <fullName evidence="4">FHA domain-containing protein</fullName>
    </recommendedName>
</protein>
<evidence type="ECO:0000313" key="6">
    <source>
        <dbReference type="Proteomes" id="UP001176961"/>
    </source>
</evidence>
<keyword evidence="6" id="KW-1185">Reference proteome</keyword>
<feature type="domain" description="FHA" evidence="4">
    <location>
        <begin position="31"/>
        <end position="86"/>
    </location>
</feature>
<dbReference type="PANTHER" id="PTHR15715">
    <property type="entry name" value="CENTROSOMAL PROTEIN OF 170 KDA"/>
    <property type="match status" value="1"/>
</dbReference>
<dbReference type="Pfam" id="PF00498">
    <property type="entry name" value="FHA"/>
    <property type="match status" value="1"/>
</dbReference>
<evidence type="ECO:0000256" key="3">
    <source>
        <dbReference type="SAM" id="Phobius"/>
    </source>
</evidence>
<dbReference type="Gene3D" id="2.60.200.20">
    <property type="match status" value="1"/>
</dbReference>
<reference evidence="5" key="1">
    <citation type="submission" date="2023-07" db="EMBL/GenBank/DDBJ databases">
        <authorList>
            <consortium name="CYATHOMIX"/>
        </authorList>
    </citation>
    <scope>NUCLEOTIDE SEQUENCE</scope>
    <source>
        <strain evidence="5">N/A</strain>
    </source>
</reference>
<dbReference type="CDD" id="cd21911">
    <property type="entry name" value="CC1_SLMAP"/>
    <property type="match status" value="1"/>
</dbReference>
<evidence type="ECO:0000256" key="2">
    <source>
        <dbReference type="SAM" id="MobiDB-lite"/>
    </source>
</evidence>
<feature type="region of interest" description="Disordered" evidence="2">
    <location>
        <begin position="476"/>
        <end position="496"/>
    </location>
</feature>
<dbReference type="SUPFAM" id="SSF49879">
    <property type="entry name" value="SMAD/FHA domain"/>
    <property type="match status" value="1"/>
</dbReference>
<dbReference type="Proteomes" id="UP001176961">
    <property type="component" value="Unassembled WGS sequence"/>
</dbReference>
<dbReference type="EMBL" id="CATQJL010000305">
    <property type="protein sequence ID" value="CAJ0604300.1"/>
    <property type="molecule type" value="Genomic_DNA"/>
</dbReference>
<dbReference type="InterPro" id="IPR008984">
    <property type="entry name" value="SMAD_FHA_dom_sf"/>
</dbReference>
<keyword evidence="3" id="KW-0472">Membrane</keyword>
<keyword evidence="3" id="KW-0812">Transmembrane</keyword>
<feature type="transmembrane region" description="Helical" evidence="3">
    <location>
        <begin position="513"/>
        <end position="534"/>
    </location>
</feature>
<keyword evidence="1" id="KW-0175">Coiled coil</keyword>
<accession>A0AA36H565</accession>
<feature type="compositionally biased region" description="Polar residues" evidence="2">
    <location>
        <begin position="479"/>
        <end position="496"/>
    </location>
</feature>
<evidence type="ECO:0000313" key="5">
    <source>
        <dbReference type="EMBL" id="CAJ0604300.1"/>
    </source>
</evidence>
<dbReference type="InterPro" id="IPR051176">
    <property type="entry name" value="Cent_Immune-Sig_Mod"/>
</dbReference>
<dbReference type="AlphaFoldDB" id="A0AA36H565"/>
<comment type="caution">
    <text evidence="5">The sequence shown here is derived from an EMBL/GenBank/DDBJ whole genome shotgun (WGS) entry which is preliminary data.</text>
</comment>
<keyword evidence="3" id="KW-1133">Transmembrane helix</keyword>
<name>A0AA36H565_CYLNA</name>
<dbReference type="SMART" id="SM00240">
    <property type="entry name" value="FHA"/>
    <property type="match status" value="1"/>
</dbReference>
<proteinExistence type="predicted"/>
<dbReference type="PANTHER" id="PTHR15715:SF37">
    <property type="entry name" value="LD47843P"/>
    <property type="match status" value="1"/>
</dbReference>
<feature type="coiled-coil region" evidence="1">
    <location>
        <begin position="271"/>
        <end position="347"/>
    </location>
</feature>
<evidence type="ECO:0000259" key="4">
    <source>
        <dbReference type="PROSITE" id="PS50006"/>
    </source>
</evidence>
<gene>
    <name evidence="5" type="ORF">CYNAS_LOCUS16283</name>
</gene>
<feature type="coiled-coil region" evidence="1">
    <location>
        <begin position="177"/>
        <end position="229"/>
    </location>
</feature>
<dbReference type="PROSITE" id="PS50006">
    <property type="entry name" value="FHA_DOMAIN"/>
    <property type="match status" value="1"/>
</dbReference>
<evidence type="ECO:0000256" key="1">
    <source>
        <dbReference type="SAM" id="Coils"/>
    </source>
</evidence>
<organism evidence="5 6">
    <name type="scientific">Cylicocyclus nassatus</name>
    <name type="common">Nematode worm</name>
    <dbReference type="NCBI Taxonomy" id="53992"/>
    <lineage>
        <taxon>Eukaryota</taxon>
        <taxon>Metazoa</taxon>
        <taxon>Ecdysozoa</taxon>
        <taxon>Nematoda</taxon>
        <taxon>Chromadorea</taxon>
        <taxon>Rhabditida</taxon>
        <taxon>Rhabditina</taxon>
        <taxon>Rhabditomorpha</taxon>
        <taxon>Strongyloidea</taxon>
        <taxon>Strongylidae</taxon>
        <taxon>Cylicocyclus</taxon>
    </lineage>
</organism>
<dbReference type="CDD" id="cd22679">
    <property type="entry name" value="FHA_SLMAP"/>
    <property type="match status" value="1"/>
</dbReference>